<dbReference type="AlphaFoldDB" id="A0AAD7C9P6"/>
<evidence type="ECO:0000256" key="1">
    <source>
        <dbReference type="SAM" id="MobiDB-lite"/>
    </source>
</evidence>
<organism evidence="2 3">
    <name type="scientific">Mycena rosella</name>
    <name type="common">Pink bonnet</name>
    <name type="synonym">Agaricus rosellus</name>
    <dbReference type="NCBI Taxonomy" id="1033263"/>
    <lineage>
        <taxon>Eukaryota</taxon>
        <taxon>Fungi</taxon>
        <taxon>Dikarya</taxon>
        <taxon>Basidiomycota</taxon>
        <taxon>Agaricomycotina</taxon>
        <taxon>Agaricomycetes</taxon>
        <taxon>Agaricomycetidae</taxon>
        <taxon>Agaricales</taxon>
        <taxon>Marasmiineae</taxon>
        <taxon>Mycenaceae</taxon>
        <taxon>Mycena</taxon>
    </lineage>
</organism>
<proteinExistence type="predicted"/>
<feature type="compositionally biased region" description="Basic and acidic residues" evidence="1">
    <location>
        <begin position="39"/>
        <end position="48"/>
    </location>
</feature>
<evidence type="ECO:0000313" key="3">
    <source>
        <dbReference type="Proteomes" id="UP001221757"/>
    </source>
</evidence>
<feature type="region of interest" description="Disordered" evidence="1">
    <location>
        <begin position="105"/>
        <end position="150"/>
    </location>
</feature>
<dbReference type="EMBL" id="JARKIE010000408">
    <property type="protein sequence ID" value="KAJ7643218.1"/>
    <property type="molecule type" value="Genomic_DNA"/>
</dbReference>
<comment type="caution">
    <text evidence="2">The sequence shown here is derived from an EMBL/GenBank/DDBJ whole genome shotgun (WGS) entry which is preliminary data.</text>
</comment>
<name>A0AAD7C9P6_MYCRO</name>
<reference evidence="2" key="1">
    <citation type="submission" date="2023-03" db="EMBL/GenBank/DDBJ databases">
        <title>Massive genome expansion in bonnet fungi (Mycena s.s.) driven by repeated elements and novel gene families across ecological guilds.</title>
        <authorList>
            <consortium name="Lawrence Berkeley National Laboratory"/>
            <person name="Harder C.B."/>
            <person name="Miyauchi S."/>
            <person name="Viragh M."/>
            <person name="Kuo A."/>
            <person name="Thoen E."/>
            <person name="Andreopoulos B."/>
            <person name="Lu D."/>
            <person name="Skrede I."/>
            <person name="Drula E."/>
            <person name="Henrissat B."/>
            <person name="Morin E."/>
            <person name="Kohler A."/>
            <person name="Barry K."/>
            <person name="LaButti K."/>
            <person name="Morin E."/>
            <person name="Salamov A."/>
            <person name="Lipzen A."/>
            <person name="Mereny Z."/>
            <person name="Hegedus B."/>
            <person name="Baldrian P."/>
            <person name="Stursova M."/>
            <person name="Weitz H."/>
            <person name="Taylor A."/>
            <person name="Grigoriev I.V."/>
            <person name="Nagy L.G."/>
            <person name="Martin F."/>
            <person name="Kauserud H."/>
        </authorList>
    </citation>
    <scope>NUCLEOTIDE SEQUENCE</scope>
    <source>
        <strain evidence="2">CBHHK067</strain>
    </source>
</reference>
<dbReference type="Proteomes" id="UP001221757">
    <property type="component" value="Unassembled WGS sequence"/>
</dbReference>
<evidence type="ECO:0000313" key="2">
    <source>
        <dbReference type="EMBL" id="KAJ7643218.1"/>
    </source>
</evidence>
<feature type="compositionally biased region" description="Polar residues" evidence="1">
    <location>
        <begin position="23"/>
        <end position="37"/>
    </location>
</feature>
<keyword evidence="3" id="KW-1185">Reference proteome</keyword>
<feature type="region of interest" description="Disordered" evidence="1">
    <location>
        <begin position="23"/>
        <end position="48"/>
    </location>
</feature>
<protein>
    <submittedName>
        <fullName evidence="2">Uncharacterized protein</fullName>
    </submittedName>
</protein>
<gene>
    <name evidence="2" type="ORF">B0H17DRAFT_1148612</name>
</gene>
<sequence length="220" mass="24232">MNTIPPASNDLFIAALALRSPYSPRQPNQKSNPNITITHPRESNVERRTQPLRITKWCSNTRIFPVYGRPSAAYVCAVSNCVSRQIFCPARLSLNFEDPHILPGMPRSTSSAPVHEGCAGAGAATATESDETRRDRGSRPRRTAATTPANKSTWRRAFATTAAVNVRSERAAWARTARQRKGTLRTDRASGKCIGKSGLWAHHAPYKYICLWSGNALHAH</sequence>
<accession>A0AAD7C9P6</accession>